<feature type="domain" description="SLH" evidence="2">
    <location>
        <begin position="515"/>
        <end position="578"/>
    </location>
</feature>
<evidence type="ECO:0000313" key="4">
    <source>
        <dbReference type="Proteomes" id="UP000000269"/>
    </source>
</evidence>
<dbReference type="InterPro" id="IPR051465">
    <property type="entry name" value="Cell_Envelope_Struct_Comp"/>
</dbReference>
<protein>
    <submittedName>
        <fullName evidence="3">S-layer domain protein</fullName>
    </submittedName>
</protein>
<keyword evidence="4" id="KW-1185">Reference proteome</keyword>
<dbReference type="InterPro" id="IPR001119">
    <property type="entry name" value="SLH_dom"/>
</dbReference>
<reference evidence="4" key="1">
    <citation type="submission" date="2007-10" db="EMBL/GenBank/DDBJ databases">
        <title>Complete genome of Alkaliphilus oremlandii OhILAs.</title>
        <authorList>
            <person name="Copeland A."/>
            <person name="Lucas S."/>
            <person name="Lapidus A."/>
            <person name="Barry K."/>
            <person name="Detter J.C."/>
            <person name="Glavina del Rio T."/>
            <person name="Hammon N."/>
            <person name="Israni S."/>
            <person name="Dalin E."/>
            <person name="Tice H."/>
            <person name="Pitluck S."/>
            <person name="Chain P."/>
            <person name="Malfatti S."/>
            <person name="Shin M."/>
            <person name="Vergez L."/>
            <person name="Schmutz J."/>
            <person name="Larimer F."/>
            <person name="Land M."/>
            <person name="Hauser L."/>
            <person name="Kyrpides N."/>
            <person name="Mikhailova N."/>
            <person name="Stolz J.F."/>
            <person name="Dawson A."/>
            <person name="Fisher E."/>
            <person name="Crable B."/>
            <person name="Perera E."/>
            <person name="Lisak J."/>
            <person name="Ranganathan M."/>
            <person name="Basu P."/>
            <person name="Richardson P."/>
        </authorList>
    </citation>
    <scope>NUCLEOTIDE SEQUENCE [LARGE SCALE GENOMIC DNA]</scope>
    <source>
        <strain evidence="4">OhILAs</strain>
    </source>
</reference>
<dbReference type="STRING" id="350688.Clos_1630"/>
<dbReference type="Pfam" id="PF00395">
    <property type="entry name" value="SLH"/>
    <property type="match status" value="2"/>
</dbReference>
<dbReference type="KEGG" id="aoe:Clos_1630"/>
<dbReference type="EMBL" id="CP000853">
    <property type="protein sequence ID" value="ABW19173.1"/>
    <property type="molecule type" value="Genomic_DNA"/>
</dbReference>
<dbReference type="Proteomes" id="UP000000269">
    <property type="component" value="Chromosome"/>
</dbReference>
<proteinExistence type="predicted"/>
<dbReference type="eggNOG" id="COG4632">
    <property type="taxonomic scope" value="Bacteria"/>
</dbReference>
<dbReference type="HOGENOM" id="CLU_404740_0_0_9"/>
<accession>A8MGF0</accession>
<evidence type="ECO:0000256" key="1">
    <source>
        <dbReference type="ARBA" id="ARBA00022737"/>
    </source>
</evidence>
<dbReference type="PANTHER" id="PTHR43308">
    <property type="entry name" value="OUTER MEMBRANE PROTEIN ALPHA-RELATED"/>
    <property type="match status" value="1"/>
</dbReference>
<dbReference type="PROSITE" id="PS51272">
    <property type="entry name" value="SLH"/>
    <property type="match status" value="2"/>
</dbReference>
<evidence type="ECO:0000259" key="2">
    <source>
        <dbReference type="PROSITE" id="PS51272"/>
    </source>
</evidence>
<feature type="domain" description="SLH" evidence="2">
    <location>
        <begin position="579"/>
        <end position="641"/>
    </location>
</feature>
<sequence>MIKHRIISIMVLITILLTGTLAYGADSSDDYATGEQYGTSRGLIEGESVGKLDAQNKSNTKYEELSKRKKAWEKDFILLNRSDRYIRGFMDGFTEAFEAGYRRGYDAVREDEANSIYGANDFGIIMGRIDGYKAYRSGSRNSWERYIPSDREIRDLFELNKETLEYRNKFIEFFKEAYQSSFEAAFQVAKLGEKDYSYEQGLKAGDEYARSLAELNGKKDYLQGLSNNYQRNMPSHKEIIVMFHLSNEHSEYRDAFLTGFEYGQSTSGGISDGGYIAYYNNAYREANKLTVETPDGQGYENGGEIGRMKGEYEAIMDVTMGKLNSWSSHKKSDTIISNEYGLGFQSENYRASFILGYWDEFMKSYNETYKRLQQDTNKVKTHTEKISMDGKKNIGIFGDDKFLVDIEAGTYYNDVIVTVDNVPASYLNLNSWRYTQASGVYGLKIINPSDSFDRNKKITVKFKSYGNSEQYGIYKYHYNKWIYIPSVQEGNYLVADININNISSTGNIYAVRVDHQLPTFHDIRGHWAKNEINTYIKREVIYGYPDGTFKPDRHISRGEFVTMLSRLYDWYPPQDSSNVTKFRDYAEFGYAEKAISYATYHNIVQGYADETFKPQNPITYREVEIIMSRIIGSNFNWHYIAEKMMYEKKIYSESRNNMNHWITRAEFTFLLHELNEWQY</sequence>
<organism evidence="3 4">
    <name type="scientific">Alkaliphilus oremlandii (strain OhILAs)</name>
    <name type="common">Clostridium oremlandii (strain OhILAs)</name>
    <dbReference type="NCBI Taxonomy" id="350688"/>
    <lineage>
        <taxon>Bacteria</taxon>
        <taxon>Bacillati</taxon>
        <taxon>Bacillota</taxon>
        <taxon>Clostridia</taxon>
        <taxon>Peptostreptococcales</taxon>
        <taxon>Natronincolaceae</taxon>
        <taxon>Alkaliphilus</taxon>
    </lineage>
</organism>
<dbReference type="OrthoDB" id="1704601at2"/>
<evidence type="ECO:0000313" key="3">
    <source>
        <dbReference type="EMBL" id="ABW19173.1"/>
    </source>
</evidence>
<keyword evidence="1" id="KW-0677">Repeat</keyword>
<dbReference type="RefSeq" id="WP_012159485.1">
    <property type="nucleotide sequence ID" value="NC_009922.1"/>
</dbReference>
<dbReference type="PANTHER" id="PTHR43308:SF5">
    <property type="entry name" value="S-LAYER PROTEIN _ PEPTIDOGLYCAN ENDO-BETA-N-ACETYLGLUCOSAMINIDASE"/>
    <property type="match status" value="1"/>
</dbReference>
<name>A8MGF0_ALKOO</name>
<gene>
    <name evidence="3" type="ordered locus">Clos_1630</name>
</gene>
<dbReference type="AlphaFoldDB" id="A8MGF0"/>